<comment type="caution">
    <text evidence="1">The sequence shown here is derived from an EMBL/GenBank/DDBJ whole genome shotgun (WGS) entry which is preliminary data.</text>
</comment>
<proteinExistence type="predicted"/>
<dbReference type="Proteomes" id="UP001489719">
    <property type="component" value="Unassembled WGS sequence"/>
</dbReference>
<gene>
    <name evidence="1" type="ORF">V1517DRAFT_337829</name>
</gene>
<evidence type="ECO:0000313" key="1">
    <source>
        <dbReference type="EMBL" id="KAK9323467.1"/>
    </source>
</evidence>
<evidence type="ECO:0000313" key="2">
    <source>
        <dbReference type="Proteomes" id="UP001489719"/>
    </source>
</evidence>
<sequence>MSFSTSRNRLCAYCNAGDFARAATRMRRMLHNGVKSSMSRSIQGGLREILGNQIGPVESRSLNTAAFVIPKADFFQSNEELSSRPKVLVRLFSHTSSLWHSSPSSSPGKAPSAFKSHLQLGKPKLTALIVLSTMSTYAITPDQSHAIGAAAASLPVPSLWTLLFLTIGTAFTSASANAVNMAREPVYDGMMSRTRSRPIVRGLVSPRQAIRFAILTGITGAAALYFGVNTETAALAVINIALYAGLYTSMKRTSIMNTWVGAVVGAIPPLMGWSAAGGSLMDPGAWCLAGLLYAWQFPHFNALSYPVRDEYKMAGYMMAAWANPQLNARVALRYSVAIIPLCVGLWYYGVTDWMFVADSTVVNAWLVACAYKFWKECRGTVAGKGATASARRLFWVSIWQLPAVLVLAMIHKRGLWDGMFEDQYGDMTASGAEEVIEELYETE</sequence>
<reference evidence="2" key="1">
    <citation type="journal article" date="2024" name="Front. Bioeng. Biotechnol.">
        <title>Genome-scale model development and genomic sequencing of the oleaginous clade Lipomyces.</title>
        <authorList>
            <person name="Czajka J.J."/>
            <person name="Han Y."/>
            <person name="Kim J."/>
            <person name="Mondo S.J."/>
            <person name="Hofstad B.A."/>
            <person name="Robles A."/>
            <person name="Haridas S."/>
            <person name="Riley R."/>
            <person name="LaButti K."/>
            <person name="Pangilinan J."/>
            <person name="Andreopoulos W."/>
            <person name="Lipzen A."/>
            <person name="Yan J."/>
            <person name="Wang M."/>
            <person name="Ng V."/>
            <person name="Grigoriev I.V."/>
            <person name="Spatafora J.W."/>
            <person name="Magnuson J.K."/>
            <person name="Baker S.E."/>
            <person name="Pomraning K.R."/>
        </authorList>
    </citation>
    <scope>NUCLEOTIDE SEQUENCE [LARGE SCALE GENOMIC DNA]</scope>
    <source>
        <strain evidence="2">CBS 10300</strain>
    </source>
</reference>
<keyword evidence="2" id="KW-1185">Reference proteome</keyword>
<accession>A0ACC3TS37</accession>
<name>A0ACC3TS37_9ASCO</name>
<organism evidence="1 2">
    <name type="scientific">Lipomyces orientalis</name>
    <dbReference type="NCBI Taxonomy" id="1233043"/>
    <lineage>
        <taxon>Eukaryota</taxon>
        <taxon>Fungi</taxon>
        <taxon>Dikarya</taxon>
        <taxon>Ascomycota</taxon>
        <taxon>Saccharomycotina</taxon>
        <taxon>Lipomycetes</taxon>
        <taxon>Lipomycetales</taxon>
        <taxon>Lipomycetaceae</taxon>
        <taxon>Lipomyces</taxon>
    </lineage>
</organism>
<protein>
    <submittedName>
        <fullName evidence="1">UbiA prenyltransferase family-domain-containing protein</fullName>
    </submittedName>
</protein>
<dbReference type="EMBL" id="MU970061">
    <property type="protein sequence ID" value="KAK9323467.1"/>
    <property type="molecule type" value="Genomic_DNA"/>
</dbReference>